<keyword evidence="3" id="KW-0489">Methyltransferase</keyword>
<sequence>MRLKTIHPFAARMAPEIAFAALDGLNSKATILDPMMGSGTVLRTISELGFKGLGFDIDPLSVLMSKAWTSKINSAQFTKNTVSLAKKALYLNTDSIELPWIDNDNETTKFIKFWFGDNQVKDLRKLSLLINSENGQYSHLFKIALSRLIITKSKGASLAADISHSRPHKVREINDFDVLDEFVRSCGKLTQSIMPEKLLGKVKVVQGDARSLNSVRDKSIDSIITSPPYLNALDYMRGHKLSLVWLGFKVSDLSAIRSNSVGAEKAPEASANLKRAKLLTRNMPELKNLPARRINMVYRYALDLDKILRESARVLKKNRNATFVIGNSSLQGVYVQNTLIAEHAAELNGFRLVERKEREIPPNKRYLPPPVDAIGSNFNGRMRTETVITFRR</sequence>
<organism evidence="8 9">
    <name type="scientific">Hufsiella ginkgonis</name>
    <dbReference type="NCBI Taxonomy" id="2695274"/>
    <lineage>
        <taxon>Bacteria</taxon>
        <taxon>Pseudomonadati</taxon>
        <taxon>Bacteroidota</taxon>
        <taxon>Sphingobacteriia</taxon>
        <taxon>Sphingobacteriales</taxon>
        <taxon>Sphingobacteriaceae</taxon>
        <taxon>Hufsiella</taxon>
    </lineage>
</organism>
<dbReference type="GO" id="GO:0015667">
    <property type="term" value="F:site-specific DNA-methyltransferase (cytosine-N4-specific) activity"/>
    <property type="evidence" value="ECO:0007669"/>
    <property type="project" value="UniProtKB-EC"/>
</dbReference>
<dbReference type="EMBL" id="WVHS01000001">
    <property type="protein sequence ID" value="MXV14340.1"/>
    <property type="molecule type" value="Genomic_DNA"/>
</dbReference>
<dbReference type="InterPro" id="IPR029063">
    <property type="entry name" value="SAM-dependent_MTases_sf"/>
</dbReference>
<protein>
    <recommendedName>
        <fullName evidence="2">site-specific DNA-methyltransferase (cytosine-N(4)-specific)</fullName>
        <ecNumber evidence="2">2.1.1.113</ecNumber>
    </recommendedName>
</protein>
<dbReference type="SUPFAM" id="SSF53335">
    <property type="entry name" value="S-adenosyl-L-methionine-dependent methyltransferases"/>
    <property type="match status" value="1"/>
</dbReference>
<keyword evidence="4" id="KW-0808">Transferase</keyword>
<evidence type="ECO:0000313" key="8">
    <source>
        <dbReference type="EMBL" id="MXV14340.1"/>
    </source>
</evidence>
<dbReference type="Gene3D" id="3.40.50.150">
    <property type="entry name" value="Vaccinia Virus protein VP39"/>
    <property type="match status" value="2"/>
</dbReference>
<evidence type="ECO:0000256" key="7">
    <source>
        <dbReference type="ARBA" id="ARBA00049120"/>
    </source>
</evidence>
<evidence type="ECO:0000256" key="1">
    <source>
        <dbReference type="ARBA" id="ARBA00010203"/>
    </source>
</evidence>
<keyword evidence="6" id="KW-0680">Restriction system</keyword>
<dbReference type="AlphaFoldDB" id="A0A7K1XTR8"/>
<dbReference type="GO" id="GO:0032259">
    <property type="term" value="P:methylation"/>
    <property type="evidence" value="ECO:0007669"/>
    <property type="project" value="UniProtKB-KW"/>
</dbReference>
<dbReference type="PROSITE" id="PS00093">
    <property type="entry name" value="N4_MTASE"/>
    <property type="match status" value="1"/>
</dbReference>
<proteinExistence type="inferred from homology"/>
<keyword evidence="9" id="KW-1185">Reference proteome</keyword>
<dbReference type="InterPro" id="IPR017985">
    <property type="entry name" value="MeTrfase_CN4_CS"/>
</dbReference>
<gene>
    <name evidence="8" type="ORF">GS398_03440</name>
</gene>
<dbReference type="EC" id="2.1.1.113" evidence="2"/>
<evidence type="ECO:0000256" key="5">
    <source>
        <dbReference type="ARBA" id="ARBA00022691"/>
    </source>
</evidence>
<evidence type="ECO:0000256" key="4">
    <source>
        <dbReference type="ARBA" id="ARBA00022679"/>
    </source>
</evidence>
<dbReference type="RefSeq" id="WP_160905316.1">
    <property type="nucleotide sequence ID" value="NZ_WVHS01000001.1"/>
</dbReference>
<dbReference type="GO" id="GO:0009307">
    <property type="term" value="P:DNA restriction-modification system"/>
    <property type="evidence" value="ECO:0007669"/>
    <property type="project" value="UniProtKB-KW"/>
</dbReference>
<dbReference type="Proteomes" id="UP000451233">
    <property type="component" value="Unassembled WGS sequence"/>
</dbReference>
<comment type="caution">
    <text evidence="8">The sequence shown here is derived from an EMBL/GenBank/DDBJ whole genome shotgun (WGS) entry which is preliminary data.</text>
</comment>
<accession>A0A7K1XTR8</accession>
<comment type="similarity">
    <text evidence="1">Belongs to the N(4)/N(6)-methyltransferase family. N(4) subfamily.</text>
</comment>
<evidence type="ECO:0000313" key="9">
    <source>
        <dbReference type="Proteomes" id="UP000451233"/>
    </source>
</evidence>
<evidence type="ECO:0000256" key="3">
    <source>
        <dbReference type="ARBA" id="ARBA00022603"/>
    </source>
</evidence>
<evidence type="ECO:0000256" key="2">
    <source>
        <dbReference type="ARBA" id="ARBA00012185"/>
    </source>
</evidence>
<evidence type="ECO:0000256" key="6">
    <source>
        <dbReference type="ARBA" id="ARBA00022747"/>
    </source>
</evidence>
<keyword evidence="5" id="KW-0949">S-adenosyl-L-methionine</keyword>
<name>A0A7K1XTR8_9SPHI</name>
<comment type="catalytic activity">
    <reaction evidence="7">
        <text>a 2'-deoxycytidine in DNA + S-adenosyl-L-methionine = an N(4)-methyl-2'-deoxycytidine in DNA + S-adenosyl-L-homocysteine + H(+)</text>
        <dbReference type="Rhea" id="RHEA:16857"/>
        <dbReference type="Rhea" id="RHEA-COMP:11369"/>
        <dbReference type="Rhea" id="RHEA-COMP:13674"/>
        <dbReference type="ChEBI" id="CHEBI:15378"/>
        <dbReference type="ChEBI" id="CHEBI:57856"/>
        <dbReference type="ChEBI" id="CHEBI:59789"/>
        <dbReference type="ChEBI" id="CHEBI:85452"/>
        <dbReference type="ChEBI" id="CHEBI:137933"/>
        <dbReference type="EC" id="2.1.1.113"/>
    </reaction>
</comment>
<reference evidence="8 9" key="1">
    <citation type="submission" date="2019-11" db="EMBL/GenBank/DDBJ databases">
        <title>Pedobacter sp. HMF7056 Genome sequencing and assembly.</title>
        <authorList>
            <person name="Kang H."/>
            <person name="Kim H."/>
            <person name="Joh K."/>
        </authorList>
    </citation>
    <scope>NUCLEOTIDE SEQUENCE [LARGE SCALE GENOMIC DNA]</scope>
    <source>
        <strain evidence="8 9">HMF7056</strain>
    </source>
</reference>
<dbReference type="GO" id="GO:0003677">
    <property type="term" value="F:DNA binding"/>
    <property type="evidence" value="ECO:0007669"/>
    <property type="project" value="InterPro"/>
</dbReference>